<evidence type="ECO:0000313" key="4">
    <source>
        <dbReference type="EMBL" id="PLW39180.1"/>
    </source>
</evidence>
<reference evidence="4 5" key="1">
    <citation type="submission" date="2017-11" db="EMBL/GenBank/DDBJ databases">
        <title>De novo assembly and phasing of dikaryotic genomes from two isolates of Puccinia coronata f. sp. avenae, the causal agent of oat crown rust.</title>
        <authorList>
            <person name="Miller M.E."/>
            <person name="Zhang Y."/>
            <person name="Omidvar V."/>
            <person name="Sperschneider J."/>
            <person name="Schwessinger B."/>
            <person name="Raley C."/>
            <person name="Palmer J.M."/>
            <person name="Garnica D."/>
            <person name="Upadhyaya N."/>
            <person name="Rathjen J."/>
            <person name="Taylor J.M."/>
            <person name="Park R.F."/>
            <person name="Dodds P.N."/>
            <person name="Hirsch C.D."/>
            <person name="Kianian S.F."/>
            <person name="Figueroa M."/>
        </authorList>
    </citation>
    <scope>NUCLEOTIDE SEQUENCE [LARGE SCALE GENOMIC DNA]</scope>
    <source>
        <strain evidence="4">12SD80</strain>
    </source>
</reference>
<dbReference type="AlphaFoldDB" id="A0A2N5UN31"/>
<feature type="domain" description="CAP-Gly" evidence="3">
    <location>
        <begin position="44"/>
        <end position="80"/>
    </location>
</feature>
<dbReference type="InterPro" id="IPR032675">
    <property type="entry name" value="LRR_dom_sf"/>
</dbReference>
<dbReference type="Pfam" id="PF01302">
    <property type="entry name" value="CAP_GLY"/>
    <property type="match status" value="1"/>
</dbReference>
<keyword evidence="2" id="KW-0677">Repeat</keyword>
<accession>A0A2N5UN31</accession>
<dbReference type="PANTHER" id="PTHR18849">
    <property type="entry name" value="LEUCINE RICH REPEAT PROTEIN"/>
    <property type="match status" value="1"/>
</dbReference>
<dbReference type="Gene3D" id="2.30.30.190">
    <property type="entry name" value="CAP Gly-rich-like domain"/>
    <property type="match status" value="1"/>
</dbReference>
<dbReference type="SMART" id="SM00369">
    <property type="entry name" value="LRR_TYP"/>
    <property type="match status" value="2"/>
</dbReference>
<organism evidence="4 5">
    <name type="scientific">Puccinia coronata f. sp. avenae</name>
    <dbReference type="NCBI Taxonomy" id="200324"/>
    <lineage>
        <taxon>Eukaryota</taxon>
        <taxon>Fungi</taxon>
        <taxon>Dikarya</taxon>
        <taxon>Basidiomycota</taxon>
        <taxon>Pucciniomycotina</taxon>
        <taxon>Pucciniomycetes</taxon>
        <taxon>Pucciniales</taxon>
        <taxon>Pucciniaceae</taxon>
        <taxon>Puccinia</taxon>
    </lineage>
</organism>
<keyword evidence="1" id="KW-0433">Leucine-rich repeat</keyword>
<protein>
    <recommendedName>
        <fullName evidence="3">CAP-Gly domain-containing protein</fullName>
    </recommendedName>
</protein>
<dbReference type="PANTHER" id="PTHR18849:SF0">
    <property type="entry name" value="CILIA- AND FLAGELLA-ASSOCIATED PROTEIN 410-RELATED"/>
    <property type="match status" value="1"/>
</dbReference>
<dbReference type="SUPFAM" id="SSF52047">
    <property type="entry name" value="RNI-like"/>
    <property type="match status" value="1"/>
</dbReference>
<dbReference type="InterPro" id="IPR000938">
    <property type="entry name" value="CAP-Gly_domain"/>
</dbReference>
<dbReference type="Gene3D" id="3.80.10.10">
    <property type="entry name" value="Ribonuclease Inhibitor"/>
    <property type="match status" value="2"/>
</dbReference>
<sequence length="537" mass="59714">MDLRAAGPGCNNTGDLDRVILDEQHVGTVRFCGSVEGQDPVQTWLGIEWDDPTRGKHSGQFKNGPALFQTSIPNSGTFMKPSKRLGTGRSFLTALKEKYLDQELLNPHSHLHQASNIAQTEEDDMRKVALRFSQLDQLRLVGLESAKINGAGNELELMELNGLLPSVETLNLSSNLFSDLNEVSTIVAKLPQLRTLVLSSNRFQSIPDTLPGLCAVKILYLDATLLTWQQAVKIARQIKDLNELSLRRCHISHFGPSGLPPHGGPSFESLCTLTLDDNGLGDWQDLMRNLRWFPRLQNLNLRRNKLTIPPMEDSRMMLNSVQQLSLLGNLITQGAEIDDLRDWLPSLSSLFLDGNPLYNGQDVRRNRLLVLARYPTLATLDGSQVTSTERAESELFYWLTIQKEASDHEQRLKSHRRYLELLAKFGSPEPDASNTRASSLKAKMLSLTVICKGSAATDRPETIEILPSMTARGLKIYLAKMLRRCGLSQKSLSDLAASLEVRVVDSGDGLLVDMSDPQKDLGWLGISDGDTLELSFF</sequence>
<proteinExistence type="predicted"/>
<dbReference type="PROSITE" id="PS50245">
    <property type="entry name" value="CAP_GLY_2"/>
    <property type="match status" value="1"/>
</dbReference>
<dbReference type="SUPFAM" id="SSF74924">
    <property type="entry name" value="Cap-Gly domain"/>
    <property type="match status" value="1"/>
</dbReference>
<dbReference type="SMART" id="SM01052">
    <property type="entry name" value="CAP_GLY"/>
    <property type="match status" value="1"/>
</dbReference>
<evidence type="ECO:0000313" key="5">
    <source>
        <dbReference type="Proteomes" id="UP000235392"/>
    </source>
</evidence>
<dbReference type="EMBL" id="PGCI01000118">
    <property type="protein sequence ID" value="PLW39180.1"/>
    <property type="molecule type" value="Genomic_DNA"/>
</dbReference>
<evidence type="ECO:0000259" key="3">
    <source>
        <dbReference type="PROSITE" id="PS50245"/>
    </source>
</evidence>
<gene>
    <name evidence="4" type="ORF">PCASD_07635</name>
</gene>
<dbReference type="PROSITE" id="PS51450">
    <property type="entry name" value="LRR"/>
    <property type="match status" value="1"/>
</dbReference>
<dbReference type="InterPro" id="IPR036859">
    <property type="entry name" value="CAP-Gly_dom_sf"/>
</dbReference>
<evidence type="ECO:0000256" key="2">
    <source>
        <dbReference type="ARBA" id="ARBA00022737"/>
    </source>
</evidence>
<dbReference type="InterPro" id="IPR003591">
    <property type="entry name" value="Leu-rich_rpt_typical-subtyp"/>
</dbReference>
<comment type="caution">
    <text evidence="4">The sequence shown here is derived from an EMBL/GenBank/DDBJ whole genome shotgun (WGS) entry which is preliminary data.</text>
</comment>
<dbReference type="Pfam" id="PF00560">
    <property type="entry name" value="LRR_1"/>
    <property type="match status" value="1"/>
</dbReference>
<evidence type="ECO:0000256" key="1">
    <source>
        <dbReference type="ARBA" id="ARBA00022614"/>
    </source>
</evidence>
<dbReference type="InterPro" id="IPR001611">
    <property type="entry name" value="Leu-rich_rpt"/>
</dbReference>
<dbReference type="Proteomes" id="UP000235392">
    <property type="component" value="Unassembled WGS sequence"/>
</dbReference>
<name>A0A2N5UN31_9BASI</name>